<dbReference type="RefSeq" id="WP_149093262.1">
    <property type="nucleotide sequence ID" value="NZ_VKKY01000005.1"/>
</dbReference>
<gene>
    <name evidence="1" type="ORF">FOA19_23170</name>
</gene>
<dbReference type="AlphaFoldDB" id="A0A5B6T6Q3"/>
<evidence type="ECO:0000313" key="1">
    <source>
        <dbReference type="EMBL" id="KAA3435948.1"/>
    </source>
</evidence>
<accession>A0A5B6T6Q3</accession>
<proteinExistence type="predicted"/>
<name>A0A5B6T6Q3_9BACT</name>
<sequence length="80" mass="9156">MVAILTHIETNLRITTQRDLEGRISSQEKSLFGSFHFELEGDAAVFEALPDRVREAFMDRVRQLLQSVEFEVDGRATHGH</sequence>
<dbReference type="Proteomes" id="UP000324133">
    <property type="component" value="Unassembled WGS sequence"/>
</dbReference>
<dbReference type="EMBL" id="VKKY01000005">
    <property type="protein sequence ID" value="KAA3435948.1"/>
    <property type="molecule type" value="Genomic_DNA"/>
</dbReference>
<organism evidence="1 2">
    <name type="scientific">Rufibacter hautae</name>
    <dbReference type="NCBI Taxonomy" id="2595005"/>
    <lineage>
        <taxon>Bacteria</taxon>
        <taxon>Pseudomonadati</taxon>
        <taxon>Bacteroidota</taxon>
        <taxon>Cytophagia</taxon>
        <taxon>Cytophagales</taxon>
        <taxon>Hymenobacteraceae</taxon>
        <taxon>Rufibacter</taxon>
    </lineage>
</organism>
<evidence type="ECO:0000313" key="2">
    <source>
        <dbReference type="Proteomes" id="UP000324133"/>
    </source>
</evidence>
<protein>
    <submittedName>
        <fullName evidence="1">Uncharacterized protein</fullName>
    </submittedName>
</protein>
<keyword evidence="2" id="KW-1185">Reference proteome</keyword>
<comment type="caution">
    <text evidence="1">The sequence shown here is derived from an EMBL/GenBank/DDBJ whole genome shotgun (WGS) entry which is preliminary data.</text>
</comment>
<reference evidence="1 2" key="1">
    <citation type="submission" date="2019-07" db="EMBL/GenBank/DDBJ databases">
        <title>Rufibacter sp. nov., isolated from lake sediment.</title>
        <authorList>
            <person name="Qu J.-H."/>
        </authorList>
    </citation>
    <scope>NUCLEOTIDE SEQUENCE [LARGE SCALE GENOMIC DNA]</scope>
    <source>
        <strain evidence="1 2">NBS58-1</strain>
    </source>
</reference>